<dbReference type="EMBL" id="FOXX01000001">
    <property type="protein sequence ID" value="SFQ24660.1"/>
    <property type="molecule type" value="Genomic_DNA"/>
</dbReference>
<keyword evidence="3 8" id="KW-1133">Transmembrane helix</keyword>
<comment type="subcellular location">
    <subcellularLocation>
        <location evidence="8">Cell membrane</location>
        <topology evidence="8">Single-pass membrane protein</topology>
    </subcellularLocation>
    <text evidence="8">Colocalized with FtsZ to the nascent septal site.</text>
</comment>
<protein>
    <recommendedName>
        <fullName evidence="8">Septation ring formation regulator EzrA</fullName>
    </recommendedName>
</protein>
<gene>
    <name evidence="8" type="primary">ezrA</name>
    <name evidence="11" type="ORF">SAMN02745910_00808</name>
</gene>
<accession>A0A1I5WYB0</accession>
<dbReference type="GeneID" id="93709562"/>
<evidence type="ECO:0000313" key="11">
    <source>
        <dbReference type="EMBL" id="SFQ24660.1"/>
    </source>
</evidence>
<comment type="caution">
    <text evidence="11">The sequence shown here is derived from an EMBL/GenBank/DDBJ whole genome shotgun (WGS) entry which is preliminary data.</text>
</comment>
<feature type="topological domain" description="Cytoplasmic" evidence="8">
    <location>
        <begin position="22"/>
        <end position="566"/>
    </location>
</feature>
<keyword evidence="7 8" id="KW-0131">Cell cycle</keyword>
<name>A0A1I5WYB0_9BACI</name>
<keyword evidence="4 8" id="KW-0175">Coiled coil</keyword>
<evidence type="ECO:0000256" key="8">
    <source>
        <dbReference type="HAMAP-Rule" id="MF_00728"/>
    </source>
</evidence>
<evidence type="ECO:0000256" key="9">
    <source>
        <dbReference type="SAM" id="MobiDB-lite"/>
    </source>
</evidence>
<feature type="transmembrane region" description="Helical" evidence="10">
    <location>
        <begin position="6"/>
        <end position="22"/>
    </location>
</feature>
<dbReference type="Proteomes" id="UP000182762">
    <property type="component" value="Unassembled WGS sequence"/>
</dbReference>
<evidence type="ECO:0000256" key="5">
    <source>
        <dbReference type="ARBA" id="ARBA00023136"/>
    </source>
</evidence>
<dbReference type="HAMAP" id="MF_00728">
    <property type="entry name" value="EzrA"/>
    <property type="match status" value="1"/>
</dbReference>
<keyword evidence="8" id="KW-1003">Cell membrane</keyword>
<keyword evidence="1 8" id="KW-0132">Cell division</keyword>
<evidence type="ECO:0000256" key="2">
    <source>
        <dbReference type="ARBA" id="ARBA00022692"/>
    </source>
</evidence>
<dbReference type="NCBIfam" id="NF003413">
    <property type="entry name" value="PRK04778.1-7"/>
    <property type="match status" value="1"/>
</dbReference>
<organism evidence="11 12">
    <name type="scientific">Priestia endophytica DSM 13796</name>
    <dbReference type="NCBI Taxonomy" id="1121089"/>
    <lineage>
        <taxon>Bacteria</taxon>
        <taxon>Bacillati</taxon>
        <taxon>Bacillota</taxon>
        <taxon>Bacilli</taxon>
        <taxon>Bacillales</taxon>
        <taxon>Bacillaceae</taxon>
        <taxon>Priestia</taxon>
    </lineage>
</organism>
<evidence type="ECO:0000256" key="6">
    <source>
        <dbReference type="ARBA" id="ARBA00023210"/>
    </source>
</evidence>
<evidence type="ECO:0000256" key="4">
    <source>
        <dbReference type="ARBA" id="ARBA00023054"/>
    </source>
</evidence>
<evidence type="ECO:0000256" key="1">
    <source>
        <dbReference type="ARBA" id="ARBA00022618"/>
    </source>
</evidence>
<dbReference type="RefSeq" id="WP_061802226.1">
    <property type="nucleotide sequence ID" value="NZ_FOXX01000001.1"/>
</dbReference>
<feature type="region of interest" description="Disordered" evidence="9">
    <location>
        <begin position="546"/>
        <end position="566"/>
    </location>
</feature>
<reference evidence="11 12" key="1">
    <citation type="submission" date="2016-10" db="EMBL/GenBank/DDBJ databases">
        <authorList>
            <person name="Varghese N."/>
            <person name="Submissions S."/>
        </authorList>
    </citation>
    <scope>NUCLEOTIDE SEQUENCE [LARGE SCALE GENOMIC DNA]</scope>
    <source>
        <strain evidence="11 12">DSM 13796</strain>
    </source>
</reference>
<dbReference type="Pfam" id="PF06160">
    <property type="entry name" value="EzrA"/>
    <property type="match status" value="1"/>
</dbReference>
<dbReference type="InterPro" id="IPR010379">
    <property type="entry name" value="EzrA"/>
</dbReference>
<keyword evidence="12" id="KW-1185">Reference proteome</keyword>
<feature type="coiled-coil region" evidence="8">
    <location>
        <begin position="303"/>
        <end position="330"/>
    </location>
</feature>
<keyword evidence="5 8" id="KW-0472">Membrane</keyword>
<comment type="function">
    <text evidence="8">Negative regulator of FtsZ ring formation; modulates the frequency and position of FtsZ ring formation. Inhibits FtsZ ring formation at polar sites. Interacts either with FtsZ or with one of its binding partners to promote depolymerization.</text>
</comment>
<keyword evidence="2 8" id="KW-0812">Transmembrane</keyword>
<proteinExistence type="inferred from homology"/>
<comment type="similarity">
    <text evidence="8">Belongs to the EzrA family.</text>
</comment>
<evidence type="ECO:0000256" key="7">
    <source>
        <dbReference type="ARBA" id="ARBA00023306"/>
    </source>
</evidence>
<feature type="coiled-coil region" evidence="8">
    <location>
        <begin position="98"/>
        <end position="143"/>
    </location>
</feature>
<feature type="topological domain" description="Extracellular" evidence="8">
    <location>
        <begin position="1"/>
        <end position="2"/>
    </location>
</feature>
<evidence type="ECO:0000256" key="10">
    <source>
        <dbReference type="SAM" id="Phobius"/>
    </source>
</evidence>
<keyword evidence="6 8" id="KW-0717">Septation</keyword>
<evidence type="ECO:0000313" key="12">
    <source>
        <dbReference type="Proteomes" id="UP000182762"/>
    </source>
</evidence>
<evidence type="ECO:0000256" key="3">
    <source>
        <dbReference type="ARBA" id="ARBA00022989"/>
    </source>
</evidence>
<sequence length="566" mass="65861">MELAIIIILLIIGFILYGFFLRKKVYREVDRLDSIKAVLMSEPVADEIAKVKQLKMTGETEELFESWREKWDNIVAIRLPKMDDAFYEIEELADKYKFRKAKARIASLDEELANIKQDIDTILEELQNLLGSEENNKKTIVEMEELFRETKKRLLAHRYSYGKAEEPLTEKLEKIQKQFVKFNEETENGNYLQASAILMSIEERLAVMTNNLEKIPALFTELQTTVPTQLEELREGYIGMIEEGYILEHLQIEESLEELSRAAKAIIGEIETLNIEEAEASVAAINARIDGIYDMLEKEARAFQQMNQDIDRISVMIKALQARNHEVKEEALLVQKSYHLTPEELELYQKIDRELKRLTNLYYNIVNKAEQQNIAYSVIFEELEEVLTQLNKVEGIQQAYIEMLQDLRKDELAAKEKIADLRKQLFEARRIVEKSNVPGIPESYREDIQRAYGKIQEVSTKLEEKPLDTVAVNELLEQAVEEVQLSFRETEELIFEAALVERMIQYGNRYRSRHPEVAESLLQAEQAFRQYEYKRAYEEASSALETVEPGSVSSIENSLKEDESLR</sequence>